<dbReference type="PANTHER" id="PTHR27005:SF523">
    <property type="entry name" value="PROTEIN KINASE DOMAIN-CONTAINING PROTEIN"/>
    <property type="match status" value="1"/>
</dbReference>
<evidence type="ECO:0000256" key="3">
    <source>
        <dbReference type="ARBA" id="ARBA00022679"/>
    </source>
</evidence>
<dbReference type="AlphaFoldDB" id="M8CDL1"/>
<dbReference type="GO" id="GO:0030247">
    <property type="term" value="F:polysaccharide binding"/>
    <property type="evidence" value="ECO:0007669"/>
    <property type="project" value="InterPro"/>
</dbReference>
<dbReference type="InterPro" id="IPR000719">
    <property type="entry name" value="Prot_kinase_dom"/>
</dbReference>
<dbReference type="GO" id="GO:0004674">
    <property type="term" value="F:protein serine/threonine kinase activity"/>
    <property type="evidence" value="ECO:0007669"/>
    <property type="project" value="UniProtKB-KW"/>
</dbReference>
<keyword evidence="6" id="KW-0547">Nucleotide-binding</keyword>
<dbReference type="EnsemblPlants" id="EMT32248">
    <property type="protein sequence ID" value="EMT32248"/>
    <property type="gene ID" value="F775_00426"/>
</dbReference>
<evidence type="ECO:0000256" key="1">
    <source>
        <dbReference type="ARBA" id="ARBA00004479"/>
    </source>
</evidence>
<keyword evidence="8" id="KW-0067">ATP-binding</keyword>
<dbReference type="InterPro" id="IPR011009">
    <property type="entry name" value="Kinase-like_dom_sf"/>
</dbReference>
<keyword evidence="7" id="KW-0418">Kinase</keyword>
<dbReference type="InterPro" id="IPR017441">
    <property type="entry name" value="Protein_kinase_ATP_BS"/>
</dbReference>
<evidence type="ECO:0000256" key="6">
    <source>
        <dbReference type="ARBA" id="ARBA00022741"/>
    </source>
</evidence>
<keyword evidence="10" id="KW-0472">Membrane</keyword>
<protein>
    <submittedName>
        <fullName evidence="13">Wall-associated receptor kinase 3</fullName>
    </submittedName>
</protein>
<name>M8CDL1_AEGTA</name>
<keyword evidence="3" id="KW-0808">Transferase</keyword>
<accession>M8CDL1</accession>
<evidence type="ECO:0000256" key="12">
    <source>
        <dbReference type="ARBA" id="ARBA00023180"/>
    </source>
</evidence>
<sequence length="706" mass="77569">MTDINDRLHSTTVYGSGSSESINMARPGCPDKCGNVSIPYPFGTGKGCFQEPFNVTCHESRAYLASTGVRVLDINLTFGEVRVQNPNIASQCNYTNGTNSTSMVGLSLDPFHKVSNTKNKLISIGCSMLGMIVGLTKGKNQLELPIVNSCFSFCTDASSVDDTTECAGMGCCQSPFPGNISSFNTTSTPIPPIYNATIQSFSPCSYSFIAEVDSFKFDRSYVSSTNFRSKYTEGFPLVLDWVVGNASCSEATKMGSQYACQAMNSQCINVSNGPGYRCNCSQGYVGNPYLQGGCRDINECEPPNQSLYPCKGTSAGVVFLMVCMFALRAEYQKRKLAKEKERFFDQNGGQILYHQIMSKQVDTLKIFTQEDLKKATNDFDKSREVGKGGHGTVYKGILKDNKEVAVKRSKIMNVAETDEFVQEIIILSQTNHRNVVRLLGCCLEVEVPMLVYEFIPNGTLFHFIHRNYGSPPPSLDTRIRVAQESAEALAYLHLSMNRPIVHGDVKSMNILLDENYMAKVTDFGASRMLPKDEVQFMTLVQGTMGYLDPEYLQERKLTEKSDVYSFGVVLLELITGKTAIYHDGPMEAKNLASSFLLAMKDGSLDAGILDASIVSAWTETLLGEVTELASMCLSTRGKERPSMTQVADKLKALRSTWREKLVLEHGQSESLVIGSSPAALMLRVPPPLSMFSTGAQISEVGIETPR</sequence>
<reference evidence="13" key="1">
    <citation type="submission" date="2015-06" db="UniProtKB">
        <authorList>
            <consortium name="EnsemblPlants"/>
        </authorList>
    </citation>
    <scope>IDENTIFICATION</scope>
</reference>
<keyword evidence="9" id="KW-1133">Transmembrane helix</keyword>
<dbReference type="Pfam" id="PF13947">
    <property type="entry name" value="GUB_WAK_bind"/>
    <property type="match status" value="1"/>
</dbReference>
<keyword evidence="4" id="KW-0812">Transmembrane</keyword>
<dbReference type="GO" id="GO:0005524">
    <property type="term" value="F:ATP binding"/>
    <property type="evidence" value="ECO:0007669"/>
    <property type="project" value="UniProtKB-UniRule"/>
</dbReference>
<evidence type="ECO:0000256" key="2">
    <source>
        <dbReference type="ARBA" id="ARBA00022527"/>
    </source>
</evidence>
<keyword evidence="2" id="KW-0723">Serine/threonine-protein kinase</keyword>
<dbReference type="PROSITE" id="PS00108">
    <property type="entry name" value="PROTEIN_KINASE_ST"/>
    <property type="match status" value="1"/>
</dbReference>
<evidence type="ECO:0000256" key="4">
    <source>
        <dbReference type="ARBA" id="ARBA00022692"/>
    </source>
</evidence>
<evidence type="ECO:0000256" key="8">
    <source>
        <dbReference type="ARBA" id="ARBA00022840"/>
    </source>
</evidence>
<dbReference type="Gene3D" id="3.30.200.20">
    <property type="entry name" value="Phosphorylase Kinase, domain 1"/>
    <property type="match status" value="1"/>
</dbReference>
<dbReference type="FunFam" id="3.30.200.20:FF:000043">
    <property type="entry name" value="Wall-associated receptor kinase 2"/>
    <property type="match status" value="1"/>
</dbReference>
<dbReference type="GO" id="GO:0005886">
    <property type="term" value="C:plasma membrane"/>
    <property type="evidence" value="ECO:0007669"/>
    <property type="project" value="TreeGrafter"/>
</dbReference>
<dbReference type="GO" id="GO:0007166">
    <property type="term" value="P:cell surface receptor signaling pathway"/>
    <property type="evidence" value="ECO:0007669"/>
    <property type="project" value="InterPro"/>
</dbReference>
<keyword evidence="11" id="KW-1015">Disulfide bond</keyword>
<dbReference type="InterPro" id="IPR045274">
    <property type="entry name" value="WAK-like"/>
</dbReference>
<dbReference type="Pfam" id="PF00069">
    <property type="entry name" value="Pkinase"/>
    <property type="match status" value="1"/>
</dbReference>
<dbReference type="SMART" id="SM00220">
    <property type="entry name" value="S_TKc"/>
    <property type="match status" value="1"/>
</dbReference>
<dbReference type="ExpressionAtlas" id="M8CDL1">
    <property type="expression patterns" value="baseline"/>
</dbReference>
<organism evidence="13">
    <name type="scientific">Aegilops tauschii</name>
    <name type="common">Tausch's goatgrass</name>
    <name type="synonym">Aegilops squarrosa</name>
    <dbReference type="NCBI Taxonomy" id="37682"/>
    <lineage>
        <taxon>Eukaryota</taxon>
        <taxon>Viridiplantae</taxon>
        <taxon>Streptophyta</taxon>
        <taxon>Embryophyta</taxon>
        <taxon>Tracheophyta</taxon>
        <taxon>Spermatophyta</taxon>
        <taxon>Magnoliopsida</taxon>
        <taxon>Liliopsida</taxon>
        <taxon>Poales</taxon>
        <taxon>Poaceae</taxon>
        <taxon>BOP clade</taxon>
        <taxon>Pooideae</taxon>
        <taxon>Triticodae</taxon>
        <taxon>Triticeae</taxon>
        <taxon>Triticinae</taxon>
        <taxon>Aegilops</taxon>
    </lineage>
</organism>
<comment type="subcellular location">
    <subcellularLocation>
        <location evidence="1">Membrane</location>
        <topology evidence="1">Single-pass type I membrane protein</topology>
    </subcellularLocation>
</comment>
<dbReference type="PANTHER" id="PTHR27005">
    <property type="entry name" value="WALL-ASSOCIATED RECEPTOR KINASE-LIKE 21"/>
    <property type="match status" value="1"/>
</dbReference>
<evidence type="ECO:0000256" key="5">
    <source>
        <dbReference type="ARBA" id="ARBA00022729"/>
    </source>
</evidence>
<dbReference type="SUPFAM" id="SSF56112">
    <property type="entry name" value="Protein kinase-like (PK-like)"/>
    <property type="match status" value="1"/>
</dbReference>
<evidence type="ECO:0000256" key="10">
    <source>
        <dbReference type="ARBA" id="ARBA00023136"/>
    </source>
</evidence>
<dbReference type="Gene3D" id="2.10.25.10">
    <property type="entry name" value="Laminin"/>
    <property type="match status" value="1"/>
</dbReference>
<dbReference type="PROSITE" id="PS50011">
    <property type="entry name" value="PROTEIN_KINASE_DOM"/>
    <property type="match status" value="1"/>
</dbReference>
<proteinExistence type="predicted"/>
<dbReference type="PROSITE" id="PS00107">
    <property type="entry name" value="PROTEIN_KINASE_ATP"/>
    <property type="match status" value="1"/>
</dbReference>
<dbReference type="FunFam" id="1.10.510.10:FF:000084">
    <property type="entry name" value="Wall-associated receptor kinase 2"/>
    <property type="match status" value="1"/>
</dbReference>
<keyword evidence="12" id="KW-0325">Glycoprotein</keyword>
<keyword evidence="5" id="KW-0732">Signal</keyword>
<dbReference type="CDD" id="cd14066">
    <property type="entry name" value="STKc_IRAK"/>
    <property type="match status" value="1"/>
</dbReference>
<evidence type="ECO:0000256" key="7">
    <source>
        <dbReference type="ARBA" id="ARBA00022777"/>
    </source>
</evidence>
<evidence type="ECO:0000256" key="9">
    <source>
        <dbReference type="ARBA" id="ARBA00022989"/>
    </source>
</evidence>
<dbReference type="Gene3D" id="1.10.510.10">
    <property type="entry name" value="Transferase(Phosphotransferase) domain 1"/>
    <property type="match status" value="1"/>
</dbReference>
<evidence type="ECO:0000256" key="11">
    <source>
        <dbReference type="ARBA" id="ARBA00023157"/>
    </source>
</evidence>
<dbReference type="InterPro" id="IPR025287">
    <property type="entry name" value="WAK_GUB"/>
</dbReference>
<evidence type="ECO:0000313" key="13">
    <source>
        <dbReference type="EnsemblPlants" id="EMT32248"/>
    </source>
</evidence>
<dbReference type="InterPro" id="IPR008271">
    <property type="entry name" value="Ser/Thr_kinase_AS"/>
</dbReference>